<keyword evidence="2" id="KW-1185">Reference proteome</keyword>
<proteinExistence type="predicted"/>
<evidence type="ECO:0000313" key="2">
    <source>
        <dbReference type="Proteomes" id="UP000574317"/>
    </source>
</evidence>
<name>A0A8H5MJC1_9HYPO</name>
<evidence type="ECO:0000313" key="1">
    <source>
        <dbReference type="EMBL" id="KAF5530843.1"/>
    </source>
</evidence>
<dbReference type="AlphaFoldDB" id="A0A8H5MJC1"/>
<comment type="caution">
    <text evidence="1">The sequence shown here is derived from an EMBL/GenBank/DDBJ whole genome shotgun (WGS) entry which is preliminary data.</text>
</comment>
<protein>
    <submittedName>
        <fullName evidence="1">Uncharacterized protein</fullName>
    </submittedName>
</protein>
<reference evidence="1 2" key="1">
    <citation type="submission" date="2020-05" db="EMBL/GenBank/DDBJ databases">
        <title>Identification and distribution of gene clusters putatively required for synthesis of sphingolipid metabolism inhibitors in phylogenetically diverse species of the filamentous fungus Fusarium.</title>
        <authorList>
            <person name="Kim H.-S."/>
            <person name="Busman M."/>
            <person name="Brown D.W."/>
            <person name="Divon H."/>
            <person name="Uhlig S."/>
            <person name="Proctor R.H."/>
        </authorList>
    </citation>
    <scope>NUCLEOTIDE SEQUENCE [LARGE SCALE GENOMIC DNA]</scope>
    <source>
        <strain evidence="1 2">NRRL 25196</strain>
    </source>
</reference>
<dbReference type="Proteomes" id="UP000574317">
    <property type="component" value="Unassembled WGS sequence"/>
</dbReference>
<gene>
    <name evidence="1" type="ORF">FNAPI_13466</name>
</gene>
<sequence length="80" mass="9300">MVTRPKITIRYETTVDILGYVVQALRIMLSHRGFYVFFHGEVHDESLQSHHAFCNLADNQTPSQWSFEYRSVMSHEAGNV</sequence>
<accession>A0A8H5MJC1</accession>
<organism evidence="1 2">
    <name type="scientific">Fusarium napiforme</name>
    <dbReference type="NCBI Taxonomy" id="42672"/>
    <lineage>
        <taxon>Eukaryota</taxon>
        <taxon>Fungi</taxon>
        <taxon>Dikarya</taxon>
        <taxon>Ascomycota</taxon>
        <taxon>Pezizomycotina</taxon>
        <taxon>Sordariomycetes</taxon>
        <taxon>Hypocreomycetidae</taxon>
        <taxon>Hypocreales</taxon>
        <taxon>Nectriaceae</taxon>
        <taxon>Fusarium</taxon>
        <taxon>Fusarium fujikuroi species complex</taxon>
    </lineage>
</organism>
<dbReference type="EMBL" id="JAAOAO010000840">
    <property type="protein sequence ID" value="KAF5530843.1"/>
    <property type="molecule type" value="Genomic_DNA"/>
</dbReference>